<dbReference type="Proteomes" id="UP000010847">
    <property type="component" value="Chromosome"/>
</dbReference>
<keyword evidence="1" id="KW-0472">Membrane</keyword>
<gene>
    <name evidence="2" type="ORF">DESME_08105</name>
</gene>
<reference evidence="2 3" key="1">
    <citation type="submission" date="2013-12" db="EMBL/GenBank/DDBJ databases">
        <authorList>
            <consortium name="DOE Joint Genome Institute"/>
            <person name="Smidt H."/>
            <person name="Huntemann M."/>
            <person name="Han J."/>
            <person name="Chen A."/>
            <person name="Kyrpides N."/>
            <person name="Mavromatis K."/>
            <person name="Markowitz V."/>
            <person name="Palaniappan K."/>
            <person name="Ivanova N."/>
            <person name="Schaumberg A."/>
            <person name="Pati A."/>
            <person name="Liolios K."/>
            <person name="Nordberg H.P."/>
            <person name="Cantor M.N."/>
            <person name="Hua S.X."/>
            <person name="Woyke T."/>
        </authorList>
    </citation>
    <scope>NUCLEOTIDE SEQUENCE [LARGE SCALE GENOMIC DNA]</scope>
    <source>
        <strain evidence="3">DSM 15288</strain>
    </source>
</reference>
<dbReference type="STRING" id="871968.DESME_08105"/>
<feature type="transmembrane region" description="Helical" evidence="1">
    <location>
        <begin position="70"/>
        <end position="87"/>
    </location>
</feature>
<dbReference type="AlphaFoldDB" id="W0EBW5"/>
<keyword evidence="1" id="KW-1133">Transmembrane helix</keyword>
<feature type="transmembrane region" description="Helical" evidence="1">
    <location>
        <begin position="93"/>
        <end position="115"/>
    </location>
</feature>
<organism evidence="2 3">
    <name type="scientific">Desulfitobacterium metallireducens DSM 15288</name>
    <dbReference type="NCBI Taxonomy" id="871968"/>
    <lineage>
        <taxon>Bacteria</taxon>
        <taxon>Bacillati</taxon>
        <taxon>Bacillota</taxon>
        <taxon>Clostridia</taxon>
        <taxon>Eubacteriales</taxon>
        <taxon>Desulfitobacteriaceae</taxon>
        <taxon>Desulfitobacterium</taxon>
    </lineage>
</organism>
<evidence type="ECO:0000313" key="3">
    <source>
        <dbReference type="Proteomes" id="UP000010847"/>
    </source>
</evidence>
<evidence type="ECO:0000256" key="1">
    <source>
        <dbReference type="SAM" id="Phobius"/>
    </source>
</evidence>
<keyword evidence="1" id="KW-0812">Transmembrane</keyword>
<keyword evidence="3" id="KW-1185">Reference proteome</keyword>
<name>W0EBW5_9FIRM</name>
<dbReference type="KEGG" id="dmt:DESME_08105"/>
<dbReference type="HOGENOM" id="CLU_1934640_0_0_9"/>
<feature type="transmembrane region" description="Helical" evidence="1">
    <location>
        <begin position="12"/>
        <end position="32"/>
    </location>
</feature>
<evidence type="ECO:0000313" key="2">
    <source>
        <dbReference type="EMBL" id="AHF07033.1"/>
    </source>
</evidence>
<accession>W0EBW5</accession>
<protein>
    <submittedName>
        <fullName evidence="2">Uncharacterized protein</fullName>
    </submittedName>
</protein>
<dbReference type="EMBL" id="CP007032">
    <property type="protein sequence ID" value="AHF07033.1"/>
    <property type="molecule type" value="Genomic_DNA"/>
</dbReference>
<sequence length="130" mass="15063">MITRPKEVEYAIKLLLTSLVFGVVAGFTNISASTDNDYLIIYSYIILLGLLFNGYFVYKISQNRNWARKFYIVFTLLSLIYYVPQWVTLFTSVPFNGLLQMVNILIQLSAVYFLLHKGAKEWFQLVNNKG</sequence>
<proteinExistence type="predicted"/>
<feature type="transmembrane region" description="Helical" evidence="1">
    <location>
        <begin position="38"/>
        <end position="58"/>
    </location>
</feature>